<keyword evidence="12" id="KW-1185">Reference proteome</keyword>
<dbReference type="InterPro" id="IPR003617">
    <property type="entry name" value="TFIIS/CRSP70_N_sub"/>
</dbReference>
<dbReference type="Gene3D" id="3.40.50.300">
    <property type="entry name" value="P-loop containing nucleotide triphosphate hydrolases"/>
    <property type="match status" value="2"/>
</dbReference>
<sequence length="2071" mass="235251">MDEYEDDVYIADDTEYENEVVAGELADEILQVVDHKNALELYNKVGSFLFKLRNESKAKSTHWWCRYRYPELSRFMLRVVAKKKDSDSVTSWLEESHQQLGLCTDCMKGYQDALALLAEELASENGTDAAREAMNVLTEIDMVRFKVIWNTVSINGQKSSERRAQVTMALYELFSSPRMLRDNRFIKPLHKWIVETPGEANELFDLSTLCHLPGLFLLSICPDSTLRSWSSQCLTKQKIKLSKEITEYMEELMYVLENDAYNTPWTSIEVPSTKHFDLFVTPGQCTKSPTPQVLWAGLDTLFQALDGSNAEKLLRRFDNLSDLVFSCLQEASPLQLQKLPIQGLLVVTRCYKLLFSTLKNRFWDFTAYDAGTILEMILRHCQDKTWKEFIVIGFLEILPSFLQSLRPMLEDEPNNEAAQTYFDMRKQVFAFLLKSNQVYPDHALLYPAAVKVLYTIVREAYDLRTEPMKVSSTAKDGELPENHIVDIVTTKQSYWWPYPIPTPDDARNSSCFASEWMEHLFDTIKESTVMPLVDAAASTISLVLQKHMYLIRDTLIGGEDHGMLKTTWLLDNLCSWKDVEKIPLAVHAALIECVGITAQLSHIVPDSKHLLAYLDRLVPYVSLLTFEVTEKGLFNLLRFPVIVQHMTLCLISSNTTIKNCIKRLIVNGGTDSRTQGSGNATELNVPYLALVDANIPSFCRGMSSIILHMRSIGQQERALKELLIYWTYVFEGLPDKIFAAVSTYDEKQKSNLPLTRFPRLLNDYFCRILQDTSLEESCGVRVLRFAKLLWRFWWMFQSRKHKSTQYSGNRILLVLLKHTLLHPSPAIQRRVVDLSSFIIGELNHARDYEFFNLDASFEHELNKITKDWRTRDRTTSVDVESPWNAQEAIDKLITSIENLSSKIEARRSSSRNEVVNRWIESSPYSEKVHRKGQYDQSSLFGWVQPKTSKEDRDRARHQAAESVLDNIGRDKPAWLRRTSTKHLTTKMTSETVVNAPSQHDKFYDEVDVKKIIKQRELLAAKKAAQAREEKTEAQNDVISTTPSLARSLTNDTSVAARSKATSILPVHREEKQDKIVEEPKLLPIVRQIRGMRKPSTPTSLIPFFRLLLLATASLSEGDENTKLEKPVVDFESSAEYFNTFAPLLLEECKSDIVEAWKSAGALQNTRLQFQSEQSRDNMRTLTLSFTSRQTIHFRNHDVLYIRGLNTTEAFTGVYFQHEKKDKLKLKSSDKNKEIMVYILGSEEMTQELILNPLDEFNVKVLGNLTTSCREYVALTSLDFFPAHLRSVVLSPATCKSHKSTLGAMIIDFDKCKESPGESANATLKEHLRQLGTMSITLEDLRLTNIGVAVRKLSKYKEDPMVAELANSLYQKWRKTADRVKVDDSTVAPQYVPQPLWDVLRNMYNQSQLQSIHSALGNYDTGVSLLQGPPGTGKTKTILGLVSGLLSIQLPTAPKVVIKKPAVVNFNVLNDSVSRTSIQRIKNQSLSRQRLNGVITGNSSRIGLIHRVTVATPKVLQDKPHTNHILICAPSNGAVDELISRLRNDGIIGPTGEKTEVVPPALQRATIGSTEQKMPSVNQISIIRLGSTADDAPDCVKQVCLKSAVRRNIEIHPKYQAWKGLEVRENQLRDRIRAFHAQKDPEKKKDKREMTNWHRELSEVQGKKRRLQEEVQNLEEHITTSLLTQANIIACTLSKCGSGDLNSISRGFDAVIIDEAAQAVEVSTLIPFRERVARVILVGDPKQLPATVKSVRAQEFLYNRSLFERLAEGGVPRSILRVQYRMHPFLRLFPSKCFYGGLLRDGEVIGSRILALGDKVYKYPYFQPFLLFNIDGREENGSGGSKCNRDEAQFGMAILKQLYQKISLVRANQWSIGFITPYKEQVNVLRQMIREQGYADVEVNTVDGFQGREKDVIIFSCVRTQAIGFLRDLRRLNVGMTRARYCCFVLGHVPTLKRDPTWSQLVDSAASRKLLVEAGRRKFEAVADCMENDTSLNEHFAQMHAHSNEKFMQDEKKKTIDPKRKRSPSPARTSRSPKESRSEAQSTEAKVVESNGPTGSTSVKSSESIGIVMVDG</sequence>
<keyword evidence="4" id="KW-0347">Helicase</keyword>
<dbReference type="InterPro" id="IPR027417">
    <property type="entry name" value="P-loop_NTPase"/>
</dbReference>
<evidence type="ECO:0000256" key="8">
    <source>
        <dbReference type="SAM" id="Coils"/>
    </source>
</evidence>
<proteinExistence type="predicted"/>
<dbReference type="Pfam" id="PF08711">
    <property type="entry name" value="Med26"/>
    <property type="match status" value="1"/>
</dbReference>
<dbReference type="Pfam" id="PF13087">
    <property type="entry name" value="AAA_12"/>
    <property type="match status" value="1"/>
</dbReference>
<accession>A0A6G0WMR6</accession>
<dbReference type="InterPro" id="IPR041677">
    <property type="entry name" value="DNA2/NAM7_AAA_11"/>
</dbReference>
<keyword evidence="6 7" id="KW-0539">Nucleus</keyword>
<gene>
    <name evidence="11" type="ORF">Ae201684_013563</name>
</gene>
<evidence type="ECO:0000256" key="9">
    <source>
        <dbReference type="SAM" id="MobiDB-lite"/>
    </source>
</evidence>
<keyword evidence="8" id="KW-0175">Coiled coil</keyword>
<dbReference type="InterPro" id="IPR041679">
    <property type="entry name" value="DNA2/NAM7-like_C"/>
</dbReference>
<dbReference type="Gene3D" id="1.20.930.10">
    <property type="entry name" value="Conserved domain common to transcription factors TFIIS, elongin A, CRSP70"/>
    <property type="match status" value="1"/>
</dbReference>
<comment type="subcellular location">
    <subcellularLocation>
        <location evidence="1 7">Nucleus</location>
    </subcellularLocation>
</comment>
<dbReference type="CDD" id="cd18808">
    <property type="entry name" value="SF1_C_Upf1"/>
    <property type="match status" value="1"/>
</dbReference>
<evidence type="ECO:0000256" key="4">
    <source>
        <dbReference type="ARBA" id="ARBA00022806"/>
    </source>
</evidence>
<dbReference type="EMBL" id="VJMJ01000175">
    <property type="protein sequence ID" value="KAF0728602.1"/>
    <property type="molecule type" value="Genomic_DNA"/>
</dbReference>
<dbReference type="GO" id="GO:0005524">
    <property type="term" value="F:ATP binding"/>
    <property type="evidence" value="ECO:0007669"/>
    <property type="project" value="UniProtKB-KW"/>
</dbReference>
<reference evidence="11 12" key="1">
    <citation type="submission" date="2019-07" db="EMBL/GenBank/DDBJ databases">
        <title>Genomics analysis of Aphanomyces spp. identifies a new class of oomycete effector associated with host adaptation.</title>
        <authorList>
            <person name="Gaulin E."/>
        </authorList>
    </citation>
    <scope>NUCLEOTIDE SEQUENCE [LARGE SCALE GENOMIC DNA]</scope>
    <source>
        <strain evidence="11 12">ATCC 201684</strain>
    </source>
</reference>
<feature type="compositionally biased region" description="Polar residues" evidence="9">
    <location>
        <begin position="2050"/>
        <end position="2063"/>
    </location>
</feature>
<evidence type="ECO:0000256" key="7">
    <source>
        <dbReference type="PROSITE-ProRule" id="PRU00649"/>
    </source>
</evidence>
<feature type="coiled-coil region" evidence="8">
    <location>
        <begin position="1649"/>
        <end position="1683"/>
    </location>
</feature>
<evidence type="ECO:0000256" key="6">
    <source>
        <dbReference type="ARBA" id="ARBA00023242"/>
    </source>
</evidence>
<name>A0A6G0WMR6_9STRA</name>
<keyword evidence="2" id="KW-0547">Nucleotide-binding</keyword>
<feature type="domain" description="TFIIS N-terminal" evidence="10">
    <location>
        <begin position="1303"/>
        <end position="1379"/>
    </location>
</feature>
<feature type="compositionally biased region" description="Basic and acidic residues" evidence="9">
    <location>
        <begin position="2001"/>
        <end position="2017"/>
    </location>
</feature>
<keyword evidence="5" id="KW-0067">ATP-binding</keyword>
<dbReference type="FunFam" id="3.40.50.300:FF:000326">
    <property type="entry name" value="P-loop containing nucleoside triphosphate hydrolase"/>
    <property type="match status" value="1"/>
</dbReference>
<dbReference type="SUPFAM" id="SSF52540">
    <property type="entry name" value="P-loop containing nucleoside triphosphate hydrolases"/>
    <property type="match status" value="1"/>
</dbReference>
<evidence type="ECO:0000313" key="12">
    <source>
        <dbReference type="Proteomes" id="UP000481153"/>
    </source>
</evidence>
<dbReference type="SUPFAM" id="SSF47676">
    <property type="entry name" value="Conserved domain common to transcription factors TFIIS, elongin A, CRSP70"/>
    <property type="match status" value="1"/>
</dbReference>
<dbReference type="GO" id="GO:0004386">
    <property type="term" value="F:helicase activity"/>
    <property type="evidence" value="ECO:0007669"/>
    <property type="project" value="UniProtKB-KW"/>
</dbReference>
<dbReference type="Proteomes" id="UP000481153">
    <property type="component" value="Unassembled WGS sequence"/>
</dbReference>
<dbReference type="PROSITE" id="PS51319">
    <property type="entry name" value="TFIIS_N"/>
    <property type="match status" value="1"/>
</dbReference>
<comment type="caution">
    <text evidence="11">The sequence shown here is derived from an EMBL/GenBank/DDBJ whole genome shotgun (WGS) entry which is preliminary data.</text>
</comment>
<dbReference type="PANTHER" id="PTHR10887">
    <property type="entry name" value="DNA2/NAM7 HELICASE FAMILY"/>
    <property type="match status" value="1"/>
</dbReference>
<dbReference type="InterPro" id="IPR035441">
    <property type="entry name" value="TFIIS/LEDGF_dom_sf"/>
</dbReference>
<dbReference type="VEuPathDB" id="FungiDB:AeMF1_010918"/>
<dbReference type="PANTHER" id="PTHR10887:SF495">
    <property type="entry name" value="HELICASE SENATAXIN ISOFORM X1-RELATED"/>
    <property type="match status" value="1"/>
</dbReference>
<evidence type="ECO:0000256" key="3">
    <source>
        <dbReference type="ARBA" id="ARBA00022801"/>
    </source>
</evidence>
<evidence type="ECO:0000256" key="5">
    <source>
        <dbReference type="ARBA" id="ARBA00022840"/>
    </source>
</evidence>
<dbReference type="GO" id="GO:0005694">
    <property type="term" value="C:chromosome"/>
    <property type="evidence" value="ECO:0007669"/>
    <property type="project" value="UniProtKB-ARBA"/>
</dbReference>
<dbReference type="InterPro" id="IPR017923">
    <property type="entry name" value="TFIIS_N"/>
</dbReference>
<dbReference type="CDD" id="cd18042">
    <property type="entry name" value="DEXXQc_SETX"/>
    <property type="match status" value="1"/>
</dbReference>
<evidence type="ECO:0000256" key="1">
    <source>
        <dbReference type="ARBA" id="ARBA00004123"/>
    </source>
</evidence>
<dbReference type="Pfam" id="PF13086">
    <property type="entry name" value="AAA_11"/>
    <property type="match status" value="1"/>
</dbReference>
<dbReference type="GO" id="GO:0016787">
    <property type="term" value="F:hydrolase activity"/>
    <property type="evidence" value="ECO:0007669"/>
    <property type="project" value="UniProtKB-KW"/>
</dbReference>
<dbReference type="GO" id="GO:0005634">
    <property type="term" value="C:nucleus"/>
    <property type="evidence" value="ECO:0007669"/>
    <property type="project" value="UniProtKB-SubCell"/>
</dbReference>
<organism evidence="11 12">
    <name type="scientific">Aphanomyces euteiches</name>
    <dbReference type="NCBI Taxonomy" id="100861"/>
    <lineage>
        <taxon>Eukaryota</taxon>
        <taxon>Sar</taxon>
        <taxon>Stramenopiles</taxon>
        <taxon>Oomycota</taxon>
        <taxon>Saprolegniomycetes</taxon>
        <taxon>Saprolegniales</taxon>
        <taxon>Verrucalvaceae</taxon>
        <taxon>Aphanomyces</taxon>
    </lineage>
</organism>
<dbReference type="SMART" id="SM00509">
    <property type="entry name" value="TFS2N"/>
    <property type="match status" value="1"/>
</dbReference>
<protein>
    <recommendedName>
        <fullName evidence="10">TFIIS N-terminal domain-containing protein</fullName>
    </recommendedName>
</protein>
<evidence type="ECO:0000313" key="11">
    <source>
        <dbReference type="EMBL" id="KAF0728602.1"/>
    </source>
</evidence>
<feature type="region of interest" description="Disordered" evidence="9">
    <location>
        <begin position="2001"/>
        <end position="2071"/>
    </location>
</feature>
<keyword evidence="3" id="KW-0378">Hydrolase</keyword>
<evidence type="ECO:0000259" key="10">
    <source>
        <dbReference type="PROSITE" id="PS51319"/>
    </source>
</evidence>
<evidence type="ECO:0000256" key="2">
    <source>
        <dbReference type="ARBA" id="ARBA00022741"/>
    </source>
</evidence>
<dbReference type="InterPro" id="IPR045055">
    <property type="entry name" value="DNA2/NAM7-like"/>
</dbReference>
<dbReference type="InterPro" id="IPR047187">
    <property type="entry name" value="SF1_C_Upf1"/>
</dbReference>